<reference evidence="2 3" key="1">
    <citation type="submission" date="2020-08" db="EMBL/GenBank/DDBJ databases">
        <authorList>
            <person name="Liu C."/>
            <person name="Sun Q."/>
        </authorList>
    </citation>
    <scope>NUCLEOTIDE SEQUENCE [LARGE SCALE GENOMIC DNA]</scope>
    <source>
        <strain evidence="2 3">NSJ-61</strain>
    </source>
</reference>
<keyword evidence="3" id="KW-1185">Reference proteome</keyword>
<keyword evidence="1" id="KW-0472">Membrane</keyword>
<keyword evidence="1" id="KW-1133">Transmembrane helix</keyword>
<evidence type="ECO:0000256" key="1">
    <source>
        <dbReference type="SAM" id="Phobius"/>
    </source>
</evidence>
<name>A0A7G9GN30_9FIRM</name>
<dbReference type="Proteomes" id="UP000515856">
    <property type="component" value="Chromosome"/>
</dbReference>
<proteinExistence type="predicted"/>
<dbReference type="KEGG" id="ehn:H9Q80_18545"/>
<sequence>MNIVVGKKLNRKNVGKEMVPVTLIALLLASLFFGLMKLEVWMFFAMWIIFFCLLCLAMLPGAFKQYWCIIEDKIILQNDSVINNAKIIKALFHNESVDCYYVLKKQDIEKIEIRYIKNTIAGPAKRTPDTFYFNLYSVYGKKRFNLTNLSEEEVNQIMLMLPKLCEHIIDEQQVLYAVEHHLNLYDFIYQNKA</sequence>
<evidence type="ECO:0000313" key="2">
    <source>
        <dbReference type="EMBL" id="QNM12212.1"/>
    </source>
</evidence>
<organism evidence="2 3">
    <name type="scientific">[Eubacterium] hominis</name>
    <dbReference type="NCBI Taxonomy" id="2764325"/>
    <lineage>
        <taxon>Bacteria</taxon>
        <taxon>Bacillati</taxon>
        <taxon>Bacillota</taxon>
        <taxon>Erysipelotrichia</taxon>
        <taxon>Erysipelotrichales</taxon>
        <taxon>Erysipelotrichaceae</taxon>
        <taxon>Amedibacillus</taxon>
    </lineage>
</organism>
<evidence type="ECO:0000313" key="3">
    <source>
        <dbReference type="Proteomes" id="UP000515856"/>
    </source>
</evidence>
<accession>A0A7G9GN30</accession>
<dbReference type="RefSeq" id="WP_187426221.1">
    <property type="nucleotide sequence ID" value="NZ_CP060636.1"/>
</dbReference>
<protein>
    <submittedName>
        <fullName evidence="2">Uncharacterized protein</fullName>
    </submittedName>
</protein>
<gene>
    <name evidence="2" type="ORF">H9Q80_18545</name>
</gene>
<dbReference type="EMBL" id="CP060636">
    <property type="protein sequence ID" value="QNM12212.1"/>
    <property type="molecule type" value="Genomic_DNA"/>
</dbReference>
<feature type="transmembrane region" description="Helical" evidence="1">
    <location>
        <begin position="18"/>
        <end position="35"/>
    </location>
</feature>
<dbReference type="AlphaFoldDB" id="A0A7G9GN30"/>
<feature type="transmembrane region" description="Helical" evidence="1">
    <location>
        <begin position="41"/>
        <end position="63"/>
    </location>
</feature>
<keyword evidence="1" id="KW-0812">Transmembrane</keyword>